<dbReference type="Proteomes" id="UP000887566">
    <property type="component" value="Unplaced"/>
</dbReference>
<organism evidence="2 3">
    <name type="scientific">Plectus sambesii</name>
    <dbReference type="NCBI Taxonomy" id="2011161"/>
    <lineage>
        <taxon>Eukaryota</taxon>
        <taxon>Metazoa</taxon>
        <taxon>Ecdysozoa</taxon>
        <taxon>Nematoda</taxon>
        <taxon>Chromadorea</taxon>
        <taxon>Plectida</taxon>
        <taxon>Plectina</taxon>
        <taxon>Plectoidea</taxon>
        <taxon>Plectidae</taxon>
        <taxon>Plectus</taxon>
    </lineage>
</organism>
<feature type="region of interest" description="Disordered" evidence="1">
    <location>
        <begin position="1"/>
        <end position="22"/>
    </location>
</feature>
<accession>A0A914WJZ8</accession>
<sequence>MLGPSYSVRSKARSTKKQVGPGPVRCTECQKCSVHRVRKKFNNLATQAKSLHAQYKGDLVATGGGCTPEELPSCAAFIVERILPPVVLEGLDGGFESGVTAPIAEAVVEAVDYSLLDDRDMDMDVWGIVPAEVSVLTPIDTPDPAPTQRPSARKLSPKELF</sequence>
<evidence type="ECO:0000313" key="3">
    <source>
        <dbReference type="WBParaSite" id="PSAMB.scaffold4352size14923.g24071.t1"/>
    </source>
</evidence>
<proteinExistence type="predicted"/>
<evidence type="ECO:0000256" key="1">
    <source>
        <dbReference type="SAM" id="MobiDB-lite"/>
    </source>
</evidence>
<evidence type="ECO:0000313" key="2">
    <source>
        <dbReference type="Proteomes" id="UP000887566"/>
    </source>
</evidence>
<keyword evidence="2" id="KW-1185">Reference proteome</keyword>
<dbReference type="AlphaFoldDB" id="A0A914WJZ8"/>
<name>A0A914WJZ8_9BILA</name>
<protein>
    <submittedName>
        <fullName evidence="3">Uncharacterized protein</fullName>
    </submittedName>
</protein>
<reference evidence="3" key="1">
    <citation type="submission" date="2022-11" db="UniProtKB">
        <authorList>
            <consortium name="WormBaseParasite"/>
        </authorList>
    </citation>
    <scope>IDENTIFICATION</scope>
</reference>
<feature type="region of interest" description="Disordered" evidence="1">
    <location>
        <begin position="138"/>
        <end position="161"/>
    </location>
</feature>
<dbReference type="WBParaSite" id="PSAMB.scaffold4352size14923.g24071.t1">
    <property type="protein sequence ID" value="PSAMB.scaffold4352size14923.g24071.t1"/>
    <property type="gene ID" value="PSAMB.scaffold4352size14923.g24071"/>
</dbReference>